<protein>
    <recommendedName>
        <fullName evidence="3">RNase H type-1 domain-containing protein</fullName>
    </recommendedName>
</protein>
<comment type="caution">
    <text evidence="1">The sequence shown here is derived from an EMBL/GenBank/DDBJ whole genome shotgun (WGS) entry which is preliminary data.</text>
</comment>
<evidence type="ECO:0008006" key="3">
    <source>
        <dbReference type="Google" id="ProtNLM"/>
    </source>
</evidence>
<evidence type="ECO:0000313" key="1">
    <source>
        <dbReference type="EMBL" id="KAK4576147.1"/>
    </source>
</evidence>
<dbReference type="AlphaFoldDB" id="A0AAN7EMQ4"/>
<keyword evidence="2" id="KW-1185">Reference proteome</keyword>
<accession>A0AAN7EMQ4</accession>
<dbReference type="EMBL" id="JAXUIC010000008">
    <property type="protein sequence ID" value="KAK4576147.1"/>
    <property type="molecule type" value="Genomic_DNA"/>
</dbReference>
<gene>
    <name evidence="1" type="ORF">RGQ29_026909</name>
</gene>
<reference evidence="1 2" key="1">
    <citation type="journal article" date="2023" name="G3 (Bethesda)">
        <title>A haplotype-resolved chromosome-scale genome for Quercus rubra L. provides insights into the genetics of adaptive traits for red oak species.</title>
        <authorList>
            <person name="Kapoor B."/>
            <person name="Jenkins J."/>
            <person name="Schmutz J."/>
            <person name="Zhebentyayeva T."/>
            <person name="Kuelheim C."/>
            <person name="Coggeshall M."/>
            <person name="Heim C."/>
            <person name="Lasky J.R."/>
            <person name="Leites L."/>
            <person name="Islam-Faridi N."/>
            <person name="Romero-Severson J."/>
            <person name="DeLeo V.L."/>
            <person name="Lucas S.M."/>
            <person name="Lazic D."/>
            <person name="Gailing O."/>
            <person name="Carlson J."/>
            <person name="Staton M."/>
        </authorList>
    </citation>
    <scope>NUCLEOTIDE SEQUENCE [LARGE SCALE GENOMIC DNA]</scope>
    <source>
        <strain evidence="1">Pseudo-F2</strain>
    </source>
</reference>
<dbReference type="Proteomes" id="UP001324115">
    <property type="component" value="Unassembled WGS sequence"/>
</dbReference>
<dbReference type="PANTHER" id="PTHR47074:SF48">
    <property type="entry name" value="POLYNUCLEOTIDYL TRANSFERASE, RIBONUCLEASE H-LIKE SUPERFAMILY PROTEIN"/>
    <property type="match status" value="1"/>
</dbReference>
<proteinExistence type="predicted"/>
<evidence type="ECO:0000313" key="2">
    <source>
        <dbReference type="Proteomes" id="UP001324115"/>
    </source>
</evidence>
<sequence>MNLFHRKVIDNPTCEECGLSPETIIHTLCHCTKAKAIWSHCNLSNMVEGQGDFMDILWQCVLNQGTASSLMDMILMIAWSIWRNKNEVRHGGKNMSAVEIYGMATKLLHEYTIAQEIPHQLHNTQPTQHRWVPPPNGWYKVNVDAAVFSKHKWSGIGVIARDDQGLVVAAMSKKLELPLKPLEIEAKALEQAAIFAKDISL</sequence>
<dbReference type="PANTHER" id="PTHR47074">
    <property type="entry name" value="BNAC02G40300D PROTEIN"/>
    <property type="match status" value="1"/>
</dbReference>
<organism evidence="1 2">
    <name type="scientific">Quercus rubra</name>
    <name type="common">Northern red oak</name>
    <name type="synonym">Quercus borealis</name>
    <dbReference type="NCBI Taxonomy" id="3512"/>
    <lineage>
        <taxon>Eukaryota</taxon>
        <taxon>Viridiplantae</taxon>
        <taxon>Streptophyta</taxon>
        <taxon>Embryophyta</taxon>
        <taxon>Tracheophyta</taxon>
        <taxon>Spermatophyta</taxon>
        <taxon>Magnoliopsida</taxon>
        <taxon>eudicotyledons</taxon>
        <taxon>Gunneridae</taxon>
        <taxon>Pentapetalae</taxon>
        <taxon>rosids</taxon>
        <taxon>fabids</taxon>
        <taxon>Fagales</taxon>
        <taxon>Fagaceae</taxon>
        <taxon>Quercus</taxon>
    </lineage>
</organism>
<dbReference type="InterPro" id="IPR052929">
    <property type="entry name" value="RNase_H-like_EbsB-rel"/>
</dbReference>
<name>A0AAN7EMQ4_QUERU</name>